<dbReference type="EnsemblMetazoa" id="PPA36532.1">
    <property type="protein sequence ID" value="PPA36532.1"/>
    <property type="gene ID" value="WBGene00274901"/>
</dbReference>
<accession>A0A2A6CYK9</accession>
<dbReference type="AlphaFoldDB" id="A0A2A6CYK9"/>
<accession>A0A8R1URQ6</accession>
<protein>
    <submittedName>
        <fullName evidence="1">Uncharacterized protein</fullName>
    </submittedName>
</protein>
<dbReference type="Proteomes" id="UP000005239">
    <property type="component" value="Unassembled WGS sequence"/>
</dbReference>
<organism evidence="1 2">
    <name type="scientific">Pristionchus pacificus</name>
    <name type="common">Parasitic nematode worm</name>
    <dbReference type="NCBI Taxonomy" id="54126"/>
    <lineage>
        <taxon>Eukaryota</taxon>
        <taxon>Metazoa</taxon>
        <taxon>Ecdysozoa</taxon>
        <taxon>Nematoda</taxon>
        <taxon>Chromadorea</taxon>
        <taxon>Rhabditida</taxon>
        <taxon>Rhabditina</taxon>
        <taxon>Diplogasteromorpha</taxon>
        <taxon>Diplogasteroidea</taxon>
        <taxon>Neodiplogasteridae</taxon>
        <taxon>Pristionchus</taxon>
    </lineage>
</organism>
<gene>
    <name evidence="1" type="primary">WBGene00274901</name>
</gene>
<evidence type="ECO:0000313" key="2">
    <source>
        <dbReference type="Proteomes" id="UP000005239"/>
    </source>
</evidence>
<name>A0A2A6CYK9_PRIPA</name>
<sequence length="322" mass="35640">MASREKVLDFVVKERAEDLVSIVQIDNGTLFYWRYSSPQRLYTKNQEAFKITKGENDTTGGKLNRVRSDGKKYAYGMWDDPETGGIVIDDNDDPTREMRLTSTKRNQAIYLSRNKGGPPTVRRLRKDAVVLEIPAAVSTDDRLNTPFFYFKCGTTLYALNTESMTVLPPLKINNIESIDSFAGVFNGVATLQVQMGNARYVVTAQLPKEYIGKTAPDNIRSVPVKNIPVGVKEASKSTQEIGKNAPVTTPEVTVKNVSTGVREASKSVQEGSRLAVASNRDQKNTGTVSNQLILKEVEKLPEHTTVLQVEDGEKTLHLLISA</sequence>
<evidence type="ECO:0000313" key="1">
    <source>
        <dbReference type="EnsemblMetazoa" id="PPA36532.1"/>
    </source>
</evidence>
<reference evidence="2" key="1">
    <citation type="journal article" date="2008" name="Nat. Genet.">
        <title>The Pristionchus pacificus genome provides a unique perspective on nematode lifestyle and parasitism.</title>
        <authorList>
            <person name="Dieterich C."/>
            <person name="Clifton S.W."/>
            <person name="Schuster L.N."/>
            <person name="Chinwalla A."/>
            <person name="Delehaunty K."/>
            <person name="Dinkelacker I."/>
            <person name="Fulton L."/>
            <person name="Fulton R."/>
            <person name="Godfrey J."/>
            <person name="Minx P."/>
            <person name="Mitreva M."/>
            <person name="Roeseler W."/>
            <person name="Tian H."/>
            <person name="Witte H."/>
            <person name="Yang S.P."/>
            <person name="Wilson R.K."/>
            <person name="Sommer R.J."/>
        </authorList>
    </citation>
    <scope>NUCLEOTIDE SEQUENCE [LARGE SCALE GENOMIC DNA]</scope>
    <source>
        <strain evidence="2">PS312</strain>
    </source>
</reference>
<keyword evidence="2" id="KW-1185">Reference proteome</keyword>
<reference evidence="1" key="2">
    <citation type="submission" date="2022-06" db="UniProtKB">
        <authorList>
            <consortium name="EnsemblMetazoa"/>
        </authorList>
    </citation>
    <scope>IDENTIFICATION</scope>
    <source>
        <strain evidence="1">PS312</strain>
    </source>
</reference>
<proteinExistence type="predicted"/>